<name>A0A427XP97_9TREE</name>
<keyword evidence="3" id="KW-1185">Reference proteome</keyword>
<evidence type="ECO:0000313" key="3">
    <source>
        <dbReference type="Proteomes" id="UP000279259"/>
    </source>
</evidence>
<reference evidence="2 3" key="1">
    <citation type="submission" date="2018-11" db="EMBL/GenBank/DDBJ databases">
        <title>Genome sequence of Saitozyma podzolica DSM 27192.</title>
        <authorList>
            <person name="Aliyu H."/>
            <person name="Gorte O."/>
            <person name="Ochsenreither K."/>
        </authorList>
    </citation>
    <scope>NUCLEOTIDE SEQUENCE [LARGE SCALE GENOMIC DNA]</scope>
    <source>
        <strain evidence="2 3">DSM 27192</strain>
    </source>
</reference>
<evidence type="ECO:0000313" key="2">
    <source>
        <dbReference type="EMBL" id="RSH80656.1"/>
    </source>
</evidence>
<accession>A0A427XP97</accession>
<dbReference type="AlphaFoldDB" id="A0A427XP97"/>
<proteinExistence type="predicted"/>
<dbReference type="Proteomes" id="UP000279259">
    <property type="component" value="Unassembled WGS sequence"/>
</dbReference>
<dbReference type="EMBL" id="RSCD01000034">
    <property type="protein sequence ID" value="RSH80656.1"/>
    <property type="molecule type" value="Genomic_DNA"/>
</dbReference>
<organism evidence="2 3">
    <name type="scientific">Saitozyma podzolica</name>
    <dbReference type="NCBI Taxonomy" id="1890683"/>
    <lineage>
        <taxon>Eukaryota</taxon>
        <taxon>Fungi</taxon>
        <taxon>Dikarya</taxon>
        <taxon>Basidiomycota</taxon>
        <taxon>Agaricomycotina</taxon>
        <taxon>Tremellomycetes</taxon>
        <taxon>Tremellales</taxon>
        <taxon>Trimorphomycetaceae</taxon>
        <taxon>Saitozyma</taxon>
    </lineage>
</organism>
<sequence length="68" mass="7043">MPTDVAEVINPIEPTVLARLDEQYAVSVSSAVLLTLTVVLQSTPSLDPNDPSGAVGPVDPDATDGARR</sequence>
<evidence type="ECO:0000256" key="1">
    <source>
        <dbReference type="SAM" id="MobiDB-lite"/>
    </source>
</evidence>
<comment type="caution">
    <text evidence="2">The sequence shown here is derived from an EMBL/GenBank/DDBJ whole genome shotgun (WGS) entry which is preliminary data.</text>
</comment>
<gene>
    <name evidence="2" type="ORF">EHS25_007134</name>
</gene>
<feature type="region of interest" description="Disordered" evidence="1">
    <location>
        <begin position="42"/>
        <end position="68"/>
    </location>
</feature>
<protein>
    <submittedName>
        <fullName evidence="2">Uncharacterized protein</fullName>
    </submittedName>
</protein>